<dbReference type="Proteomes" id="UP000706333">
    <property type="component" value="Unassembled WGS sequence"/>
</dbReference>
<sequence>MYRAFILLTVVLFAHPVQAATDSGMTAWMFGGQPAFPTSTYPEIAAPRIAPPRTSAQPTAPDAQDLSSPSLLFAVYPVDMRVMPSAPLIWPGVDVSALTVALDLRSRPIALMNLPDGSGAAAAARAARAQPGLAARVLRKLRSLPGGDRMVDAAPLAAGGLLLVVASFGTGLLVARGRRWRRSALRRARRSAEDAGASSRKRDWVASPSPLAVVRESQQRAMEAAAAPFPAQTSQQAAQQAPQQIGELQLLLAAQKLAETLLQTHDEAASGARRSGRSRGRSRRRTHKRVSYSGT</sequence>
<keyword evidence="5" id="KW-1185">Reference proteome</keyword>
<keyword evidence="3" id="KW-0732">Signal</keyword>
<name>A0A934WIU0_9RHOB</name>
<feature type="transmembrane region" description="Helical" evidence="2">
    <location>
        <begin position="153"/>
        <end position="175"/>
    </location>
</feature>
<reference evidence="4" key="1">
    <citation type="submission" date="2017-05" db="EMBL/GenBank/DDBJ databases">
        <authorList>
            <person name="Imhoff J.F."/>
            <person name="Rahn T."/>
            <person name="Kuenzel S."/>
            <person name="Neulinger S.C."/>
        </authorList>
    </citation>
    <scope>NUCLEOTIDE SEQUENCE</scope>
    <source>
        <strain evidence="4">LMG 28126</strain>
    </source>
</reference>
<proteinExistence type="predicted"/>
<feature type="chain" id="PRO_5038071154" evidence="3">
    <location>
        <begin position="20"/>
        <end position="295"/>
    </location>
</feature>
<reference evidence="4" key="2">
    <citation type="journal article" date="2020" name="Microorganisms">
        <title>Osmotic Adaptation and Compatible Solute Biosynthesis of Phototrophic Bacteria as Revealed from Genome Analyses.</title>
        <authorList>
            <person name="Imhoff J.F."/>
            <person name="Rahn T."/>
            <person name="Kunzel S."/>
            <person name="Keller A."/>
            <person name="Neulinger S.C."/>
        </authorList>
    </citation>
    <scope>NUCLEOTIDE SEQUENCE</scope>
    <source>
        <strain evidence="4">LMG 28126</strain>
    </source>
</reference>
<gene>
    <name evidence="4" type="ORF">CCR87_07390</name>
</gene>
<keyword evidence="2" id="KW-1133">Transmembrane helix</keyword>
<feature type="compositionally biased region" description="Low complexity" evidence="1">
    <location>
        <begin position="219"/>
        <end position="240"/>
    </location>
</feature>
<evidence type="ECO:0000256" key="2">
    <source>
        <dbReference type="SAM" id="Phobius"/>
    </source>
</evidence>
<feature type="signal peptide" evidence="3">
    <location>
        <begin position="1"/>
        <end position="19"/>
    </location>
</feature>
<evidence type="ECO:0000256" key="3">
    <source>
        <dbReference type="SAM" id="SignalP"/>
    </source>
</evidence>
<dbReference type="AlphaFoldDB" id="A0A934WIU0"/>
<evidence type="ECO:0000256" key="1">
    <source>
        <dbReference type="SAM" id="MobiDB-lite"/>
    </source>
</evidence>
<evidence type="ECO:0000313" key="5">
    <source>
        <dbReference type="Proteomes" id="UP000706333"/>
    </source>
</evidence>
<dbReference type="EMBL" id="NHSD01000213">
    <property type="protein sequence ID" value="MBK5927164.1"/>
    <property type="molecule type" value="Genomic_DNA"/>
</dbReference>
<feature type="region of interest" description="Disordered" evidence="1">
    <location>
        <begin position="216"/>
        <end position="240"/>
    </location>
</feature>
<keyword evidence="2" id="KW-0812">Transmembrane</keyword>
<accession>A0A934WIU0</accession>
<feature type="region of interest" description="Disordered" evidence="1">
    <location>
        <begin position="187"/>
        <end position="206"/>
    </location>
</feature>
<keyword evidence="2" id="KW-0472">Membrane</keyword>
<feature type="region of interest" description="Disordered" evidence="1">
    <location>
        <begin position="265"/>
        <end position="295"/>
    </location>
</feature>
<protein>
    <submittedName>
        <fullName evidence="4">Uncharacterized protein</fullName>
    </submittedName>
</protein>
<comment type="caution">
    <text evidence="4">The sequence shown here is derived from an EMBL/GenBank/DDBJ whole genome shotgun (WGS) entry which is preliminary data.</text>
</comment>
<dbReference type="RefSeq" id="WP_201156928.1">
    <property type="nucleotide sequence ID" value="NZ_NHSD01000213.1"/>
</dbReference>
<organism evidence="4 5">
    <name type="scientific">Rhodobaculum claviforme</name>
    <dbReference type="NCBI Taxonomy" id="1549854"/>
    <lineage>
        <taxon>Bacteria</taxon>
        <taxon>Pseudomonadati</taxon>
        <taxon>Pseudomonadota</taxon>
        <taxon>Alphaproteobacteria</taxon>
        <taxon>Rhodobacterales</taxon>
        <taxon>Paracoccaceae</taxon>
        <taxon>Rhodobaculum</taxon>
    </lineage>
</organism>
<feature type="compositionally biased region" description="Basic residues" evidence="1">
    <location>
        <begin position="274"/>
        <end position="295"/>
    </location>
</feature>
<evidence type="ECO:0000313" key="4">
    <source>
        <dbReference type="EMBL" id="MBK5927164.1"/>
    </source>
</evidence>